<evidence type="ECO:0000313" key="7">
    <source>
        <dbReference type="Proteomes" id="UP000011666"/>
    </source>
</evidence>
<dbReference type="RefSeq" id="WP_007617654.1">
    <property type="nucleotide sequence ID" value="NZ_BANX01000005.1"/>
</dbReference>
<dbReference type="SUPFAM" id="SSF46955">
    <property type="entry name" value="Putative DNA-binding domain"/>
    <property type="match status" value="1"/>
</dbReference>
<evidence type="ECO:0000256" key="3">
    <source>
        <dbReference type="ARBA" id="ARBA00023125"/>
    </source>
</evidence>
<dbReference type="InterPro" id="IPR009061">
    <property type="entry name" value="DNA-bd_dom_put_sf"/>
</dbReference>
<dbReference type="Pfam" id="PF13411">
    <property type="entry name" value="MerR_1"/>
    <property type="match status" value="1"/>
</dbReference>
<comment type="caution">
    <text evidence="6">The sequence shown here is derived from an EMBL/GenBank/DDBJ whole genome shotgun (WGS) entry which is preliminary data.</text>
</comment>
<keyword evidence="2" id="KW-0805">Transcription regulation</keyword>
<dbReference type="PANTHER" id="PTHR30204:SF69">
    <property type="entry name" value="MERR-FAMILY TRANSCRIPTIONAL REGULATOR"/>
    <property type="match status" value="1"/>
</dbReference>
<dbReference type="GO" id="GO:0003677">
    <property type="term" value="F:DNA binding"/>
    <property type="evidence" value="ECO:0007669"/>
    <property type="project" value="UniProtKB-KW"/>
</dbReference>
<dbReference type="GO" id="GO:0003700">
    <property type="term" value="F:DNA-binding transcription factor activity"/>
    <property type="evidence" value="ECO:0007669"/>
    <property type="project" value="InterPro"/>
</dbReference>
<keyword evidence="3" id="KW-0238">DNA-binding</keyword>
<accession>M0QED8</accession>
<evidence type="ECO:0000313" key="6">
    <source>
        <dbReference type="EMBL" id="GAC66953.1"/>
    </source>
</evidence>
<sequence length="125" mass="13965">MQIGDAARMTGSSVRSLRHYEAEGLITPGRCANGHRDYCRTTIDDVVVIRGLLGHGLPIRLIRRLSDKGTRPIRDAILDPTEPDLRREIEDHVGALTRSIDELTLRRDALRELLTPPGPIIEPAR</sequence>
<keyword evidence="7" id="KW-1185">Reference proteome</keyword>
<dbReference type="SMART" id="SM00422">
    <property type="entry name" value="HTH_MERR"/>
    <property type="match status" value="1"/>
</dbReference>
<keyword evidence="4" id="KW-0804">Transcription</keyword>
<feature type="domain" description="HTH merR-type" evidence="5">
    <location>
        <begin position="1"/>
        <end position="68"/>
    </location>
</feature>
<keyword evidence="1" id="KW-0678">Repressor</keyword>
<dbReference type="EMBL" id="BANX01000005">
    <property type="protein sequence ID" value="GAC66953.1"/>
    <property type="molecule type" value="Genomic_DNA"/>
</dbReference>
<dbReference type="InterPro" id="IPR000551">
    <property type="entry name" value="MerR-type_HTH_dom"/>
</dbReference>
<organism evidence="6 7">
    <name type="scientific">Gordonia soli NBRC 108243</name>
    <dbReference type="NCBI Taxonomy" id="1223545"/>
    <lineage>
        <taxon>Bacteria</taxon>
        <taxon>Bacillati</taxon>
        <taxon>Actinomycetota</taxon>
        <taxon>Actinomycetes</taxon>
        <taxon>Mycobacteriales</taxon>
        <taxon>Gordoniaceae</taxon>
        <taxon>Gordonia</taxon>
    </lineage>
</organism>
<dbReference type="eggNOG" id="COG0789">
    <property type="taxonomic scope" value="Bacteria"/>
</dbReference>
<evidence type="ECO:0000259" key="5">
    <source>
        <dbReference type="PROSITE" id="PS50937"/>
    </source>
</evidence>
<evidence type="ECO:0000256" key="2">
    <source>
        <dbReference type="ARBA" id="ARBA00023015"/>
    </source>
</evidence>
<dbReference type="Gene3D" id="1.10.1660.10">
    <property type="match status" value="1"/>
</dbReference>
<evidence type="ECO:0000256" key="4">
    <source>
        <dbReference type="ARBA" id="ARBA00023163"/>
    </source>
</evidence>
<dbReference type="OrthoDB" id="9802039at2"/>
<name>M0QED8_9ACTN</name>
<dbReference type="InterPro" id="IPR047057">
    <property type="entry name" value="MerR_fam"/>
</dbReference>
<proteinExistence type="predicted"/>
<evidence type="ECO:0000256" key="1">
    <source>
        <dbReference type="ARBA" id="ARBA00022491"/>
    </source>
</evidence>
<dbReference type="STRING" id="1223545.GS4_05_01650"/>
<reference evidence="6 7" key="1">
    <citation type="submission" date="2013-01" db="EMBL/GenBank/DDBJ databases">
        <title>Whole genome shotgun sequence of Gordonia soli NBRC 108243.</title>
        <authorList>
            <person name="Isaki-Nakamura S."/>
            <person name="Hosoyama A."/>
            <person name="Tsuchikane K."/>
            <person name="Ando Y."/>
            <person name="Baba S."/>
            <person name="Ohji S."/>
            <person name="Hamada M."/>
            <person name="Tamura T."/>
            <person name="Yamazoe A."/>
            <person name="Yamazaki S."/>
            <person name="Fujita N."/>
        </authorList>
    </citation>
    <scope>NUCLEOTIDE SEQUENCE [LARGE SCALE GENOMIC DNA]</scope>
    <source>
        <strain evidence="6 7">NBRC 108243</strain>
    </source>
</reference>
<dbReference type="PROSITE" id="PS50937">
    <property type="entry name" value="HTH_MERR_2"/>
    <property type="match status" value="1"/>
</dbReference>
<gene>
    <name evidence="6" type="ORF">GS4_05_01650</name>
</gene>
<dbReference type="Proteomes" id="UP000011666">
    <property type="component" value="Unassembled WGS sequence"/>
</dbReference>
<dbReference type="AlphaFoldDB" id="M0QED8"/>
<protein>
    <submittedName>
        <fullName evidence="6">Putative MerR family transcriptional regulator</fullName>
    </submittedName>
</protein>
<dbReference type="PANTHER" id="PTHR30204">
    <property type="entry name" value="REDOX-CYCLING DRUG-SENSING TRANSCRIPTIONAL ACTIVATOR SOXR"/>
    <property type="match status" value="1"/>
</dbReference>